<dbReference type="SUPFAM" id="SSF53850">
    <property type="entry name" value="Periplasmic binding protein-like II"/>
    <property type="match status" value="1"/>
</dbReference>
<dbReference type="Gene3D" id="3.40.190.10">
    <property type="entry name" value="Periplasmic binding protein-like II"/>
    <property type="match status" value="2"/>
</dbReference>
<dbReference type="EMBL" id="JARBDR010000923">
    <property type="protein sequence ID" value="KAJ8297897.1"/>
    <property type="molecule type" value="Genomic_DNA"/>
</dbReference>
<evidence type="ECO:0000256" key="6">
    <source>
        <dbReference type="ARBA" id="ARBA00023065"/>
    </source>
</evidence>
<evidence type="ECO:0000256" key="5">
    <source>
        <dbReference type="ARBA" id="ARBA00022989"/>
    </source>
</evidence>
<keyword evidence="5 12" id="KW-1133">Transmembrane helix</keyword>
<dbReference type="InterPro" id="IPR001320">
    <property type="entry name" value="Iontro_rcpt_C"/>
</dbReference>
<feature type="transmembrane region" description="Helical" evidence="12">
    <location>
        <begin position="58"/>
        <end position="78"/>
    </location>
</feature>
<evidence type="ECO:0000256" key="7">
    <source>
        <dbReference type="ARBA" id="ARBA00023136"/>
    </source>
</evidence>
<evidence type="ECO:0000259" key="13">
    <source>
        <dbReference type="SMART" id="SM00079"/>
    </source>
</evidence>
<evidence type="ECO:0000256" key="12">
    <source>
        <dbReference type="SAM" id="Phobius"/>
    </source>
</evidence>
<dbReference type="PANTHER" id="PTHR18966">
    <property type="entry name" value="IONOTROPIC GLUTAMATE RECEPTOR"/>
    <property type="match status" value="1"/>
</dbReference>
<evidence type="ECO:0000256" key="10">
    <source>
        <dbReference type="ARBA" id="ARBA00023286"/>
    </source>
</evidence>
<dbReference type="Pfam" id="PF10613">
    <property type="entry name" value="Lig_chan-Glu_bd"/>
    <property type="match status" value="1"/>
</dbReference>
<feature type="transmembrane region" description="Helical" evidence="12">
    <location>
        <begin position="324"/>
        <end position="346"/>
    </location>
</feature>
<feature type="domain" description="Ionotropic glutamate receptor C-terminal" evidence="13">
    <location>
        <begin position="1"/>
        <end position="298"/>
    </location>
</feature>
<name>A0ABQ9E2T6_TEGGR</name>
<organism evidence="14 15">
    <name type="scientific">Tegillarca granosa</name>
    <name type="common">Malaysian cockle</name>
    <name type="synonym">Anadara granosa</name>
    <dbReference type="NCBI Taxonomy" id="220873"/>
    <lineage>
        <taxon>Eukaryota</taxon>
        <taxon>Metazoa</taxon>
        <taxon>Spiralia</taxon>
        <taxon>Lophotrochozoa</taxon>
        <taxon>Mollusca</taxon>
        <taxon>Bivalvia</taxon>
        <taxon>Autobranchia</taxon>
        <taxon>Pteriomorphia</taxon>
        <taxon>Arcoida</taxon>
        <taxon>Arcoidea</taxon>
        <taxon>Arcidae</taxon>
        <taxon>Tegillarca</taxon>
    </lineage>
</organism>
<evidence type="ECO:0000256" key="3">
    <source>
        <dbReference type="ARBA" id="ARBA00022475"/>
    </source>
</evidence>
<sequence>MLYFQEADLAIAPLTITYDRERVVDFTKPFMDVGISIMIKKPDIEKPGVFSFMSPLSWQIWVCIMIGYGSVSIGLFLVSRFSPYEWKKIISSKGTSYENDFSILNSFWFSTGALMLQGSDSCPRSNSGRIIGTVWWFFVLIIISSYTANLAAFLTIERMVAPIESADDLAKQTEIKYGCVDSGTTRMFFEQSTVRTYEKMWHFMSTTSGTLVTTTAEGVARVREKKGKYVFLLDSTTNEYINSQEPCDTMKIGRNLNAKGFGIATPQGSPLQDALNLAVLELKEDGTLHRLQQTWWKDKSQCPTDGAKDSGSKKRSLSLSNVAGVFYILIGGLVLSVILGALEFTFKRLRLVPKTKSEYTYGAPNIPIGFESYYERNTHTD</sequence>
<comment type="caution">
    <text evidence="14">The sequence shown here is derived from an EMBL/GenBank/DDBJ whole genome shotgun (WGS) entry which is preliminary data.</text>
</comment>
<evidence type="ECO:0000256" key="1">
    <source>
        <dbReference type="ARBA" id="ARBA00004651"/>
    </source>
</evidence>
<keyword evidence="15" id="KW-1185">Reference proteome</keyword>
<keyword evidence="2" id="KW-0813">Transport</keyword>
<dbReference type="InterPro" id="IPR019594">
    <property type="entry name" value="Glu/Gly-bd"/>
</dbReference>
<keyword evidence="11" id="KW-0407">Ion channel</keyword>
<evidence type="ECO:0000256" key="8">
    <source>
        <dbReference type="ARBA" id="ARBA00023170"/>
    </source>
</evidence>
<proteinExistence type="predicted"/>
<dbReference type="Pfam" id="PF00060">
    <property type="entry name" value="Lig_chan"/>
    <property type="match status" value="1"/>
</dbReference>
<comment type="subcellular location">
    <subcellularLocation>
        <location evidence="1">Cell membrane</location>
        <topology evidence="1">Multi-pass membrane protein</topology>
    </subcellularLocation>
</comment>
<protein>
    <recommendedName>
        <fullName evidence="13">Ionotropic glutamate receptor C-terminal domain-containing protein</fullName>
    </recommendedName>
</protein>
<dbReference type="InterPro" id="IPR001508">
    <property type="entry name" value="Iono_Glu_rcpt_met"/>
</dbReference>
<evidence type="ECO:0000256" key="2">
    <source>
        <dbReference type="ARBA" id="ARBA00022448"/>
    </source>
</evidence>
<evidence type="ECO:0000313" key="15">
    <source>
        <dbReference type="Proteomes" id="UP001217089"/>
    </source>
</evidence>
<keyword evidence="3" id="KW-1003">Cell membrane</keyword>
<dbReference type="PRINTS" id="PR00177">
    <property type="entry name" value="NMDARECEPTOR"/>
</dbReference>
<keyword evidence="10" id="KW-1071">Ligand-gated ion channel</keyword>
<feature type="transmembrane region" description="Helical" evidence="12">
    <location>
        <begin position="134"/>
        <end position="156"/>
    </location>
</feature>
<dbReference type="SMART" id="SM00079">
    <property type="entry name" value="PBPe"/>
    <property type="match status" value="1"/>
</dbReference>
<evidence type="ECO:0000256" key="9">
    <source>
        <dbReference type="ARBA" id="ARBA00023180"/>
    </source>
</evidence>
<keyword evidence="8" id="KW-0675">Receptor</keyword>
<feature type="non-terminal residue" evidence="14">
    <location>
        <position position="381"/>
    </location>
</feature>
<keyword evidence="4 12" id="KW-0812">Transmembrane</keyword>
<reference evidence="14 15" key="1">
    <citation type="submission" date="2022-12" db="EMBL/GenBank/DDBJ databases">
        <title>Chromosome-level genome of Tegillarca granosa.</title>
        <authorList>
            <person name="Kim J."/>
        </authorList>
    </citation>
    <scope>NUCLEOTIDE SEQUENCE [LARGE SCALE GENOMIC DNA]</scope>
    <source>
        <strain evidence="14">Teg-2019</strain>
        <tissue evidence="14">Adductor muscle</tissue>
    </source>
</reference>
<dbReference type="Proteomes" id="UP001217089">
    <property type="component" value="Unassembled WGS sequence"/>
</dbReference>
<evidence type="ECO:0000256" key="4">
    <source>
        <dbReference type="ARBA" id="ARBA00022692"/>
    </source>
</evidence>
<gene>
    <name evidence="14" type="ORF">KUTeg_024428</name>
</gene>
<keyword evidence="6" id="KW-0406">Ion transport</keyword>
<accession>A0ABQ9E2T6</accession>
<keyword evidence="9" id="KW-0325">Glycoprotein</keyword>
<keyword evidence="7 12" id="KW-0472">Membrane</keyword>
<dbReference type="Gene3D" id="1.10.287.70">
    <property type="match status" value="1"/>
</dbReference>
<evidence type="ECO:0000256" key="11">
    <source>
        <dbReference type="ARBA" id="ARBA00023303"/>
    </source>
</evidence>
<evidence type="ECO:0000313" key="14">
    <source>
        <dbReference type="EMBL" id="KAJ8297897.1"/>
    </source>
</evidence>
<dbReference type="InterPro" id="IPR015683">
    <property type="entry name" value="Ionotropic_Glu_rcpt"/>
</dbReference>